<evidence type="ECO:0000313" key="1">
    <source>
        <dbReference type="EMBL" id="KZP04286.1"/>
    </source>
</evidence>
<name>A0A167UTK2_9AGAM</name>
<sequence length="69" mass="8374">MWWRTICRQVYNKFLNTVGCPVAAGRRVYTKGELFKPRWWVLVLHEVKFRFTLSGALFYIKWSFIFLVV</sequence>
<dbReference type="AlphaFoldDB" id="A0A167UTK2"/>
<evidence type="ECO:0000313" key="2">
    <source>
        <dbReference type="Proteomes" id="UP000076532"/>
    </source>
</evidence>
<dbReference type="Proteomes" id="UP000076532">
    <property type="component" value="Unassembled WGS sequence"/>
</dbReference>
<gene>
    <name evidence="1" type="ORF">FIBSPDRAFT_420473</name>
</gene>
<keyword evidence="2" id="KW-1185">Reference proteome</keyword>
<proteinExistence type="predicted"/>
<organism evidence="1 2">
    <name type="scientific">Athelia psychrophila</name>
    <dbReference type="NCBI Taxonomy" id="1759441"/>
    <lineage>
        <taxon>Eukaryota</taxon>
        <taxon>Fungi</taxon>
        <taxon>Dikarya</taxon>
        <taxon>Basidiomycota</taxon>
        <taxon>Agaricomycotina</taxon>
        <taxon>Agaricomycetes</taxon>
        <taxon>Agaricomycetidae</taxon>
        <taxon>Atheliales</taxon>
        <taxon>Atheliaceae</taxon>
        <taxon>Athelia</taxon>
    </lineage>
</organism>
<dbReference type="EMBL" id="KV417939">
    <property type="protein sequence ID" value="KZP04286.1"/>
    <property type="molecule type" value="Genomic_DNA"/>
</dbReference>
<accession>A0A167UTK2</accession>
<reference evidence="1 2" key="1">
    <citation type="journal article" date="2016" name="Mol. Biol. Evol.">
        <title>Comparative Genomics of Early-Diverging Mushroom-Forming Fungi Provides Insights into the Origins of Lignocellulose Decay Capabilities.</title>
        <authorList>
            <person name="Nagy L.G."/>
            <person name="Riley R."/>
            <person name="Tritt A."/>
            <person name="Adam C."/>
            <person name="Daum C."/>
            <person name="Floudas D."/>
            <person name="Sun H."/>
            <person name="Yadav J.S."/>
            <person name="Pangilinan J."/>
            <person name="Larsson K.H."/>
            <person name="Matsuura K."/>
            <person name="Barry K."/>
            <person name="Labutti K."/>
            <person name="Kuo R."/>
            <person name="Ohm R.A."/>
            <person name="Bhattacharya S.S."/>
            <person name="Shirouzu T."/>
            <person name="Yoshinaga Y."/>
            <person name="Martin F.M."/>
            <person name="Grigoriev I.V."/>
            <person name="Hibbett D.S."/>
        </authorList>
    </citation>
    <scope>NUCLEOTIDE SEQUENCE [LARGE SCALE GENOMIC DNA]</scope>
    <source>
        <strain evidence="1 2">CBS 109695</strain>
    </source>
</reference>
<protein>
    <submittedName>
        <fullName evidence="1">Uncharacterized protein</fullName>
    </submittedName>
</protein>